<evidence type="ECO:0000313" key="2">
    <source>
        <dbReference type="Proteomes" id="UP000277204"/>
    </source>
</evidence>
<reference evidence="1 2" key="1">
    <citation type="submission" date="2018-11" db="EMBL/GenBank/DDBJ databases">
        <authorList>
            <consortium name="Pathogen Informatics"/>
        </authorList>
    </citation>
    <scope>NUCLEOTIDE SEQUENCE [LARGE SCALE GENOMIC DNA]</scope>
    <source>
        <strain evidence="1 2">Zambia</strain>
    </source>
</reference>
<name>A0A183M8G8_9TREM</name>
<accession>A0A183M8G8</accession>
<evidence type="ECO:0000313" key="1">
    <source>
        <dbReference type="EMBL" id="VDO99864.1"/>
    </source>
</evidence>
<sequence length="80" mass="8924">MTTAEFVVYITEEKHGTQWTSRMQLDNLDFADDLAVLSQTQQQMQEKAISVAAARASVVLGCAEKYTNSYHVKSNVVLGR</sequence>
<dbReference type="AlphaFoldDB" id="A0A183M8G8"/>
<protein>
    <submittedName>
        <fullName evidence="1">Uncharacterized protein</fullName>
    </submittedName>
</protein>
<gene>
    <name evidence="1" type="ORF">SMRZ_LOCUS12343</name>
</gene>
<keyword evidence="2" id="KW-1185">Reference proteome</keyword>
<dbReference type="EMBL" id="UZAI01007662">
    <property type="protein sequence ID" value="VDO99864.1"/>
    <property type="molecule type" value="Genomic_DNA"/>
</dbReference>
<organism evidence="1 2">
    <name type="scientific">Schistosoma margrebowiei</name>
    <dbReference type="NCBI Taxonomy" id="48269"/>
    <lineage>
        <taxon>Eukaryota</taxon>
        <taxon>Metazoa</taxon>
        <taxon>Spiralia</taxon>
        <taxon>Lophotrochozoa</taxon>
        <taxon>Platyhelminthes</taxon>
        <taxon>Trematoda</taxon>
        <taxon>Digenea</taxon>
        <taxon>Strigeidida</taxon>
        <taxon>Schistosomatoidea</taxon>
        <taxon>Schistosomatidae</taxon>
        <taxon>Schistosoma</taxon>
    </lineage>
</organism>
<dbReference type="Proteomes" id="UP000277204">
    <property type="component" value="Unassembled WGS sequence"/>
</dbReference>
<proteinExistence type="predicted"/>